<dbReference type="EMBL" id="JACEUX010000001">
    <property type="protein sequence ID" value="MBA5246411.1"/>
    <property type="molecule type" value="Genomic_DNA"/>
</dbReference>
<keyword evidence="5" id="KW-1185">Reference proteome</keyword>
<feature type="transmembrane region" description="Helical" evidence="1">
    <location>
        <begin position="40"/>
        <end position="59"/>
    </location>
</feature>
<evidence type="ECO:0000313" key="2">
    <source>
        <dbReference type="EMBL" id="MBA5246411.1"/>
    </source>
</evidence>
<dbReference type="KEGG" id="cbau:H1R16_11040"/>
<reference evidence="2" key="3">
    <citation type="submission" date="2020-07" db="EMBL/GenBank/DDBJ databases">
        <authorList>
            <person name="Yang C."/>
        </authorList>
    </citation>
    <scope>NUCLEOTIDE SEQUENCE</scope>
    <source>
        <strain evidence="2">Cx-624</strain>
    </source>
</reference>
<keyword evidence="1" id="KW-0812">Transmembrane</keyword>
<gene>
    <name evidence="3" type="ORF">H1R16_11040</name>
    <name evidence="2" type="ORF">H2507_04425</name>
</gene>
<name>A0A7D7QEI1_9FLAO</name>
<feature type="transmembrane region" description="Helical" evidence="1">
    <location>
        <begin position="65"/>
        <end position="88"/>
    </location>
</feature>
<feature type="transmembrane region" description="Helical" evidence="1">
    <location>
        <begin position="6"/>
        <end position="24"/>
    </location>
</feature>
<evidence type="ECO:0000313" key="5">
    <source>
        <dbReference type="Proteomes" id="UP000539710"/>
    </source>
</evidence>
<keyword evidence="1" id="KW-0472">Membrane</keyword>
<dbReference type="Proteomes" id="UP000539710">
    <property type="component" value="Unassembled WGS sequence"/>
</dbReference>
<evidence type="ECO:0000256" key="1">
    <source>
        <dbReference type="SAM" id="Phobius"/>
    </source>
</evidence>
<evidence type="ECO:0000313" key="4">
    <source>
        <dbReference type="Proteomes" id="UP000515349"/>
    </source>
</evidence>
<dbReference type="EMBL" id="CP059472">
    <property type="protein sequence ID" value="QMS98221.1"/>
    <property type="molecule type" value="Genomic_DNA"/>
</dbReference>
<sequence>MELPQYFYWIQLILGIFTLSYLLKSKNQLQRAVGTTEKKFIARMLISGLILFVTGIFFVDDYSLSNIYTVFIVTLTMVWAVAALYILVRRWKSI</sequence>
<evidence type="ECO:0000313" key="3">
    <source>
        <dbReference type="EMBL" id="QMS98221.1"/>
    </source>
</evidence>
<organism evidence="3 4">
    <name type="scientific">Marnyiella aurantia</name>
    <dbReference type="NCBI Taxonomy" id="2758037"/>
    <lineage>
        <taxon>Bacteria</taxon>
        <taxon>Pseudomonadati</taxon>
        <taxon>Bacteroidota</taxon>
        <taxon>Flavobacteriia</taxon>
        <taxon>Flavobacteriales</taxon>
        <taxon>Weeksellaceae</taxon>
        <taxon>Marnyiella</taxon>
    </lineage>
</organism>
<dbReference type="Proteomes" id="UP000515349">
    <property type="component" value="Chromosome"/>
</dbReference>
<dbReference type="RefSeq" id="WP_181886493.1">
    <property type="nucleotide sequence ID" value="NZ_CP059472.1"/>
</dbReference>
<evidence type="ECO:0008006" key="6">
    <source>
        <dbReference type="Google" id="ProtNLM"/>
    </source>
</evidence>
<accession>A0A7D7QEI1</accession>
<protein>
    <recommendedName>
        <fullName evidence="6">DUF3325 domain-containing protein</fullName>
    </recommendedName>
</protein>
<keyword evidence="1" id="KW-1133">Transmembrane helix</keyword>
<reference evidence="3 4" key="1">
    <citation type="submission" date="2020-07" db="EMBL/GenBank/DDBJ databases">
        <title>Chryseobacterium sp.cx-624.</title>
        <authorList>
            <person name="Yang C."/>
        </authorList>
    </citation>
    <scope>NUCLEOTIDE SEQUENCE [LARGE SCALE GENOMIC DNA]</scope>
    <source>
        <strain evidence="3">Cx-624</strain>
        <strain evidence="4">cx-624</strain>
    </source>
</reference>
<dbReference type="AlphaFoldDB" id="A0A7D7QEI1"/>
<reference evidence="5" key="2">
    <citation type="submission" date="2020-07" db="EMBL/GenBank/DDBJ databases">
        <title>Flavobacterium sp. xlx-214.</title>
        <authorList>
            <person name="Yang C."/>
        </authorList>
    </citation>
    <scope>NUCLEOTIDE SEQUENCE [LARGE SCALE GENOMIC DNA]</scope>
    <source>
        <strain evidence="5">CX-624</strain>
    </source>
</reference>
<proteinExistence type="predicted"/>